<dbReference type="InterPro" id="IPR001765">
    <property type="entry name" value="Carbonic_anhydrase"/>
</dbReference>
<dbReference type="Gene3D" id="3.40.1050.10">
    <property type="entry name" value="Carbonic anhydrase"/>
    <property type="match status" value="1"/>
</dbReference>
<evidence type="ECO:0000313" key="7">
    <source>
        <dbReference type="Proteomes" id="UP000273500"/>
    </source>
</evidence>
<keyword evidence="3 4" id="KW-0862">Zinc</keyword>
<gene>
    <name evidence="6" type="ORF">EI291_14775</name>
</gene>
<name>A0A3R9V5Y5_9BACT</name>
<comment type="similarity">
    <text evidence="1">Belongs to the beta-class carbonic anhydrase family.</text>
</comment>
<proteinExistence type="inferred from homology"/>
<dbReference type="GO" id="GO:0008270">
    <property type="term" value="F:zinc ion binding"/>
    <property type="evidence" value="ECO:0007669"/>
    <property type="project" value="InterPro"/>
</dbReference>
<keyword evidence="2 4" id="KW-0479">Metal-binding</keyword>
<dbReference type="SMART" id="SM00947">
    <property type="entry name" value="Pro_CA"/>
    <property type="match status" value="1"/>
</dbReference>
<evidence type="ECO:0000256" key="3">
    <source>
        <dbReference type="ARBA" id="ARBA00022833"/>
    </source>
</evidence>
<evidence type="ECO:0000256" key="4">
    <source>
        <dbReference type="PIRSR" id="PIRSR601765-1"/>
    </source>
</evidence>
<feature type="binding site" evidence="4">
    <location>
        <position position="38"/>
    </location>
    <ligand>
        <name>Zn(2+)</name>
        <dbReference type="ChEBI" id="CHEBI:29105"/>
    </ligand>
</feature>
<dbReference type="PANTHER" id="PTHR43175:SF3">
    <property type="entry name" value="CARBON DISULFIDE HYDROLASE"/>
    <property type="match status" value="1"/>
</dbReference>
<feature type="binding site" evidence="4">
    <location>
        <position position="92"/>
    </location>
    <ligand>
        <name>Zn(2+)</name>
        <dbReference type="ChEBI" id="CHEBI:29105"/>
    </ligand>
</feature>
<dbReference type="Pfam" id="PF00484">
    <property type="entry name" value="Pro_CA"/>
    <property type="match status" value="1"/>
</dbReference>
<dbReference type="CDD" id="cd03379">
    <property type="entry name" value="beta_CA_cladeD"/>
    <property type="match status" value="1"/>
</dbReference>
<keyword evidence="7" id="KW-1185">Reference proteome</keyword>
<comment type="cofactor">
    <cofactor evidence="4">
        <name>Zn(2+)</name>
        <dbReference type="ChEBI" id="CHEBI:29105"/>
    </cofactor>
    <text evidence="4">Binds 1 zinc ion per subunit.</text>
</comment>
<dbReference type="GO" id="GO:0004089">
    <property type="term" value="F:carbonate dehydratase activity"/>
    <property type="evidence" value="ECO:0007669"/>
    <property type="project" value="InterPro"/>
</dbReference>
<accession>A0A3R9V5Y5</accession>
<feature type="region of interest" description="Disordered" evidence="5">
    <location>
        <begin position="1"/>
        <end position="23"/>
    </location>
</feature>
<evidence type="ECO:0000256" key="5">
    <source>
        <dbReference type="SAM" id="MobiDB-lite"/>
    </source>
</evidence>
<evidence type="ECO:0000313" key="6">
    <source>
        <dbReference type="EMBL" id="RSK47519.1"/>
    </source>
</evidence>
<protein>
    <submittedName>
        <fullName evidence="6">Carbonic anhydrase</fullName>
    </submittedName>
</protein>
<feature type="binding site" evidence="4">
    <location>
        <position position="89"/>
    </location>
    <ligand>
        <name>Zn(2+)</name>
        <dbReference type="ChEBI" id="CHEBI:29105"/>
    </ligand>
</feature>
<evidence type="ECO:0000256" key="1">
    <source>
        <dbReference type="ARBA" id="ARBA00006217"/>
    </source>
</evidence>
<feature type="binding site" evidence="4">
    <location>
        <position position="36"/>
    </location>
    <ligand>
        <name>Zn(2+)</name>
        <dbReference type="ChEBI" id="CHEBI:29105"/>
    </ligand>
</feature>
<dbReference type="AlphaFoldDB" id="A0A3R9V5Y5"/>
<reference evidence="6 7" key="1">
    <citation type="submission" date="2018-12" db="EMBL/GenBank/DDBJ databases">
        <authorList>
            <person name="Feng G."/>
            <person name="Zhu H."/>
        </authorList>
    </citation>
    <scope>NUCLEOTIDE SEQUENCE [LARGE SCALE GENOMIC DNA]</scope>
    <source>
        <strain evidence="6 7">KCTC 12533</strain>
    </source>
</reference>
<dbReference type="OrthoDB" id="9797527at2"/>
<dbReference type="InterPro" id="IPR036874">
    <property type="entry name" value="Carbonic_anhydrase_sf"/>
</dbReference>
<dbReference type="PANTHER" id="PTHR43175">
    <property type="entry name" value="CARBONIC ANHYDRASE"/>
    <property type="match status" value="1"/>
</dbReference>
<evidence type="ECO:0000256" key="2">
    <source>
        <dbReference type="ARBA" id="ARBA00022723"/>
    </source>
</evidence>
<dbReference type="Proteomes" id="UP000273500">
    <property type="component" value="Unassembled WGS sequence"/>
</dbReference>
<sequence>MRFSSAEPVLRPASTSRPAALGAPPRDARRFAILTCMDARLDPTRLLGVPEGSAHVIRNAGGHATDEAIQTLILTHQLLGTREWFLIQHTDCGVRLSDLEVATTLGSRVPTIVSAGRASFSDLRAAVAADLARIRQHPQVPAGVLVFGYVYDVRLNELLEVTPG</sequence>
<comment type="caution">
    <text evidence="6">The sequence shown here is derived from an EMBL/GenBank/DDBJ whole genome shotgun (WGS) entry which is preliminary data.</text>
</comment>
<dbReference type="SUPFAM" id="SSF53056">
    <property type="entry name" value="beta-carbonic anhydrase, cab"/>
    <property type="match status" value="1"/>
</dbReference>
<organism evidence="6 7">
    <name type="scientific">Hymenobacter rigui</name>
    <dbReference type="NCBI Taxonomy" id="334424"/>
    <lineage>
        <taxon>Bacteria</taxon>
        <taxon>Pseudomonadati</taxon>
        <taxon>Bacteroidota</taxon>
        <taxon>Cytophagia</taxon>
        <taxon>Cytophagales</taxon>
        <taxon>Hymenobacteraceae</taxon>
        <taxon>Hymenobacter</taxon>
    </lineage>
</organism>
<dbReference type="EMBL" id="RWIT01000008">
    <property type="protein sequence ID" value="RSK47519.1"/>
    <property type="molecule type" value="Genomic_DNA"/>
</dbReference>
<dbReference type="RefSeq" id="WP_125421433.1">
    <property type="nucleotide sequence ID" value="NZ_RWIT01000008.1"/>
</dbReference>